<evidence type="ECO:0000256" key="1">
    <source>
        <dbReference type="ARBA" id="ARBA00004496"/>
    </source>
</evidence>
<sequence>MFKIMIVDNEAAIRKGLAHCIRWETLDCVVAGQAEDGIDALNQIPIIHPDIVISDIRMPEMDGLELVRQLNETYPHIKSIILTGFPDFEYAQRAIEYRVVHFVLKPTSVDSLVQAVEKAKALIAEDSSNQHLARRLADQSEQNLMLQQGMLIHDLINGASLSQLFVLNRISQLNLDLTSYHVLWLEISPIEENEKDLLVYLQQAQSVLADCLSEYLVHFAPFGDQMCYAIACTSDTDSLELRCREAVDIIGSLPRFLLYIGISRHYTDPLSMSRAAEEAGQAVQIAQCSPERPVISYSQMPAIPQQIMAHVFEDLKLLKSAIENQNISGTLKIITKLFQYIKENKIPIEEVRNICVYIHQFCINPLFFHNAEDYAVEIGLPALKKLIEGGSVDSLEKNMLSFAELILDRMACDTSCQGNLIHTIKNYISQHYREELTLEGLASLVYLSPTYLSKLFKRETGENLSTYMQNVRIDAAKTLFRTTPLKTYEVAERVGISDPVYFSRIFKKVVGVKPKDFRKSCED</sequence>
<feature type="domain" description="Response regulatory" evidence="12">
    <location>
        <begin position="3"/>
        <end position="120"/>
    </location>
</feature>
<reference evidence="13" key="1">
    <citation type="submission" date="2021-04" db="EMBL/GenBank/DDBJ databases">
        <title>Sinoanaerobacter chloroacetimidivorans sp. nov., an obligate anaerobic bacterium isolated from anaerobic sludge.</title>
        <authorList>
            <person name="Bao Y."/>
        </authorList>
    </citation>
    <scope>NUCLEOTIDE SEQUENCE</scope>
    <source>
        <strain evidence="13">BAD-6</strain>
    </source>
</reference>
<evidence type="ECO:0000256" key="5">
    <source>
        <dbReference type="ARBA" id="ARBA00023012"/>
    </source>
</evidence>
<evidence type="ECO:0000256" key="3">
    <source>
        <dbReference type="ARBA" id="ARBA00022490"/>
    </source>
</evidence>
<dbReference type="RefSeq" id="WP_227019438.1">
    <property type="nucleotide sequence ID" value="NZ_JAGSND010000012.1"/>
</dbReference>
<dbReference type="Gene3D" id="1.10.10.60">
    <property type="entry name" value="Homeodomain-like"/>
    <property type="match status" value="2"/>
</dbReference>
<dbReference type="Proteomes" id="UP000675664">
    <property type="component" value="Unassembled WGS sequence"/>
</dbReference>
<evidence type="ECO:0000313" key="14">
    <source>
        <dbReference type="Proteomes" id="UP000675664"/>
    </source>
</evidence>
<dbReference type="GO" id="GO:0043565">
    <property type="term" value="F:sequence-specific DNA binding"/>
    <property type="evidence" value="ECO:0007669"/>
    <property type="project" value="InterPro"/>
</dbReference>
<dbReference type="PROSITE" id="PS50110">
    <property type="entry name" value="RESPONSE_REGULATORY"/>
    <property type="match status" value="1"/>
</dbReference>
<keyword evidence="7" id="KW-0238">DNA-binding</keyword>
<comment type="caution">
    <text evidence="13">The sequence shown here is derived from an EMBL/GenBank/DDBJ whole genome shotgun (WGS) entry which is preliminary data.</text>
</comment>
<feature type="domain" description="HTH araC/xylS-type" evidence="11">
    <location>
        <begin position="422"/>
        <end position="520"/>
    </location>
</feature>
<dbReference type="Pfam" id="PF12833">
    <property type="entry name" value="HTH_18"/>
    <property type="match status" value="1"/>
</dbReference>
<comment type="function">
    <text evidence="9">May play the central regulatory role in sporulation. It may be an element of the effector pathway responsible for the activation of sporulation genes in response to nutritional stress. Spo0A may act in concert with spo0H (a sigma factor) to control the expression of some genes that are critical to the sporulation process.</text>
</comment>
<evidence type="ECO:0000256" key="2">
    <source>
        <dbReference type="ARBA" id="ARBA00018672"/>
    </source>
</evidence>
<keyword evidence="3" id="KW-0963">Cytoplasm</keyword>
<dbReference type="InterPro" id="IPR001789">
    <property type="entry name" value="Sig_transdc_resp-reg_receiver"/>
</dbReference>
<dbReference type="SMART" id="SM00342">
    <property type="entry name" value="HTH_ARAC"/>
    <property type="match status" value="1"/>
</dbReference>
<evidence type="ECO:0000259" key="11">
    <source>
        <dbReference type="PROSITE" id="PS01124"/>
    </source>
</evidence>
<gene>
    <name evidence="13" type="ORF">KCX82_15555</name>
</gene>
<organism evidence="13 14">
    <name type="scientific">Sinanaerobacter chloroacetimidivorans</name>
    <dbReference type="NCBI Taxonomy" id="2818044"/>
    <lineage>
        <taxon>Bacteria</taxon>
        <taxon>Bacillati</taxon>
        <taxon>Bacillota</taxon>
        <taxon>Clostridia</taxon>
        <taxon>Peptostreptococcales</taxon>
        <taxon>Anaerovoracaceae</taxon>
        <taxon>Sinanaerobacter</taxon>
    </lineage>
</organism>
<name>A0A8J8B2H5_9FIRM</name>
<evidence type="ECO:0000256" key="10">
    <source>
        <dbReference type="PROSITE-ProRule" id="PRU00169"/>
    </source>
</evidence>
<proteinExistence type="predicted"/>
<evidence type="ECO:0000313" key="13">
    <source>
        <dbReference type="EMBL" id="MBR0599304.1"/>
    </source>
</evidence>
<protein>
    <recommendedName>
        <fullName evidence="2">Stage 0 sporulation protein A homolog</fullName>
    </recommendedName>
</protein>
<keyword evidence="8" id="KW-0804">Transcription</keyword>
<comment type="subcellular location">
    <subcellularLocation>
        <location evidence="1">Cytoplasm</location>
    </subcellularLocation>
</comment>
<keyword evidence="6" id="KW-0805">Transcription regulation</keyword>
<evidence type="ECO:0000259" key="12">
    <source>
        <dbReference type="PROSITE" id="PS50110"/>
    </source>
</evidence>
<reference evidence="13" key="2">
    <citation type="submission" date="2021-04" db="EMBL/GenBank/DDBJ databases">
        <authorList>
            <person name="Liu J."/>
        </authorList>
    </citation>
    <scope>NUCLEOTIDE SEQUENCE</scope>
    <source>
        <strain evidence="13">BAD-6</strain>
    </source>
</reference>
<evidence type="ECO:0000256" key="6">
    <source>
        <dbReference type="ARBA" id="ARBA00023015"/>
    </source>
</evidence>
<dbReference type="Pfam" id="PF00072">
    <property type="entry name" value="Response_reg"/>
    <property type="match status" value="1"/>
</dbReference>
<dbReference type="AlphaFoldDB" id="A0A8J8B2H5"/>
<dbReference type="SUPFAM" id="SSF52172">
    <property type="entry name" value="CheY-like"/>
    <property type="match status" value="1"/>
</dbReference>
<evidence type="ECO:0000256" key="4">
    <source>
        <dbReference type="ARBA" id="ARBA00022553"/>
    </source>
</evidence>
<dbReference type="InterPro" id="IPR018060">
    <property type="entry name" value="HTH_AraC"/>
</dbReference>
<dbReference type="InterPro" id="IPR051552">
    <property type="entry name" value="HptR"/>
</dbReference>
<dbReference type="SMART" id="SM00448">
    <property type="entry name" value="REC"/>
    <property type="match status" value="1"/>
</dbReference>
<dbReference type="GO" id="GO:0003700">
    <property type="term" value="F:DNA-binding transcription factor activity"/>
    <property type="evidence" value="ECO:0007669"/>
    <property type="project" value="InterPro"/>
</dbReference>
<accession>A0A8J8B2H5</accession>
<dbReference type="InterPro" id="IPR009057">
    <property type="entry name" value="Homeodomain-like_sf"/>
</dbReference>
<evidence type="ECO:0000256" key="7">
    <source>
        <dbReference type="ARBA" id="ARBA00023125"/>
    </source>
</evidence>
<dbReference type="CDD" id="cd17536">
    <property type="entry name" value="REC_YesN-like"/>
    <property type="match status" value="1"/>
</dbReference>
<dbReference type="PANTHER" id="PTHR42713:SF3">
    <property type="entry name" value="TRANSCRIPTIONAL REGULATORY PROTEIN HPTR"/>
    <property type="match status" value="1"/>
</dbReference>
<keyword evidence="5" id="KW-0902">Two-component regulatory system</keyword>
<dbReference type="SUPFAM" id="SSF46689">
    <property type="entry name" value="Homeodomain-like"/>
    <property type="match status" value="2"/>
</dbReference>
<dbReference type="Gene3D" id="3.40.50.2300">
    <property type="match status" value="1"/>
</dbReference>
<keyword evidence="14" id="KW-1185">Reference proteome</keyword>
<evidence type="ECO:0000256" key="9">
    <source>
        <dbReference type="ARBA" id="ARBA00024867"/>
    </source>
</evidence>
<dbReference type="GO" id="GO:0000160">
    <property type="term" value="P:phosphorelay signal transduction system"/>
    <property type="evidence" value="ECO:0007669"/>
    <property type="project" value="UniProtKB-KW"/>
</dbReference>
<dbReference type="EMBL" id="JAGSND010000012">
    <property type="protein sequence ID" value="MBR0599304.1"/>
    <property type="molecule type" value="Genomic_DNA"/>
</dbReference>
<dbReference type="GO" id="GO:0005737">
    <property type="term" value="C:cytoplasm"/>
    <property type="evidence" value="ECO:0007669"/>
    <property type="project" value="UniProtKB-SubCell"/>
</dbReference>
<dbReference type="PROSITE" id="PS01124">
    <property type="entry name" value="HTH_ARAC_FAMILY_2"/>
    <property type="match status" value="1"/>
</dbReference>
<dbReference type="InterPro" id="IPR011006">
    <property type="entry name" value="CheY-like_superfamily"/>
</dbReference>
<dbReference type="PANTHER" id="PTHR42713">
    <property type="entry name" value="HISTIDINE KINASE-RELATED"/>
    <property type="match status" value="1"/>
</dbReference>
<feature type="modified residue" description="4-aspartylphosphate" evidence="10">
    <location>
        <position position="55"/>
    </location>
</feature>
<evidence type="ECO:0000256" key="8">
    <source>
        <dbReference type="ARBA" id="ARBA00023163"/>
    </source>
</evidence>
<keyword evidence="4 10" id="KW-0597">Phosphoprotein</keyword>